<evidence type="ECO:0000313" key="3">
    <source>
        <dbReference type="Proteomes" id="UP001595733"/>
    </source>
</evidence>
<dbReference type="PROSITE" id="PS51677">
    <property type="entry name" value="NODB"/>
    <property type="match status" value="1"/>
</dbReference>
<organism evidence="2 3">
    <name type="scientific">Chryseomicrobium palamuruense</name>
    <dbReference type="NCBI Taxonomy" id="682973"/>
    <lineage>
        <taxon>Bacteria</taxon>
        <taxon>Bacillati</taxon>
        <taxon>Bacillota</taxon>
        <taxon>Bacilli</taxon>
        <taxon>Bacillales</taxon>
        <taxon>Caryophanaceae</taxon>
        <taxon>Chryseomicrobium</taxon>
    </lineage>
</organism>
<dbReference type="InterPro" id="IPR011330">
    <property type="entry name" value="Glyco_hydro/deAcase_b/a-brl"/>
</dbReference>
<evidence type="ECO:0000313" key="2">
    <source>
        <dbReference type="EMBL" id="MFC4355688.1"/>
    </source>
</evidence>
<evidence type="ECO:0000259" key="1">
    <source>
        <dbReference type="PROSITE" id="PS51677"/>
    </source>
</evidence>
<accession>A0ABV8UWG8</accession>
<feature type="domain" description="NodB homology" evidence="1">
    <location>
        <begin position="67"/>
        <end position="248"/>
    </location>
</feature>
<dbReference type="EMBL" id="JBHSEF010000024">
    <property type="protein sequence ID" value="MFC4355688.1"/>
    <property type="molecule type" value="Genomic_DNA"/>
</dbReference>
<dbReference type="RefSeq" id="WP_378142246.1">
    <property type="nucleotide sequence ID" value="NZ_JBHSEF010000024.1"/>
</dbReference>
<comment type="caution">
    <text evidence="2">The sequence shown here is derived from an EMBL/GenBank/DDBJ whole genome shotgun (WGS) entry which is preliminary data.</text>
</comment>
<dbReference type="SUPFAM" id="SSF88713">
    <property type="entry name" value="Glycoside hydrolase/deacetylase"/>
    <property type="match status" value="1"/>
</dbReference>
<keyword evidence="3" id="KW-1185">Reference proteome</keyword>
<dbReference type="Proteomes" id="UP001595733">
    <property type="component" value="Unassembled WGS sequence"/>
</dbReference>
<proteinExistence type="predicted"/>
<name>A0ABV8UWG8_9BACL</name>
<dbReference type="InterPro" id="IPR002509">
    <property type="entry name" value="NODB_dom"/>
</dbReference>
<gene>
    <name evidence="2" type="ORF">ACFO0S_11555</name>
</gene>
<reference evidence="3" key="1">
    <citation type="journal article" date="2019" name="Int. J. Syst. Evol. Microbiol.">
        <title>The Global Catalogue of Microorganisms (GCM) 10K type strain sequencing project: providing services to taxonomists for standard genome sequencing and annotation.</title>
        <authorList>
            <consortium name="The Broad Institute Genomics Platform"/>
            <consortium name="The Broad Institute Genome Sequencing Center for Infectious Disease"/>
            <person name="Wu L."/>
            <person name="Ma J."/>
        </authorList>
    </citation>
    <scope>NUCLEOTIDE SEQUENCE [LARGE SCALE GENOMIC DNA]</scope>
    <source>
        <strain evidence="3">CCUG 50353</strain>
    </source>
</reference>
<dbReference type="PANTHER" id="PTHR10587:SF78">
    <property type="entry name" value="PEPTIDOGLYCAN-N-ACETYLMURAMIC ACID DEACETYLASE PDAA"/>
    <property type="match status" value="1"/>
</dbReference>
<protein>
    <submittedName>
        <fullName evidence="2">Polysaccharide deacetylase family protein</fullName>
    </submittedName>
</protein>
<dbReference type="PANTHER" id="PTHR10587">
    <property type="entry name" value="GLYCOSYL TRANSFERASE-RELATED"/>
    <property type="match status" value="1"/>
</dbReference>
<dbReference type="Pfam" id="PF01522">
    <property type="entry name" value="Polysacc_deac_1"/>
    <property type="match status" value="1"/>
</dbReference>
<sequence length="265" mass="29840">MRTLHLLGITLLLSVSLLSWQWVSAASDSYSFGLKRATNEEPPEIGAKLESVLAKHDALLRDTSGAKTIYLTFDNGYENGQTTAILDTLKKENIQATFFLTGHYLKSAPDFVKRMIADGHTIGNHTYSHPNMATLSEKELTTELRRFDEELNKLTGISRTTIVRPPEGIFSERSLRVANQLGYQHIFWTMAIVDWHEDRVRGKEVVTKELVNQLHPGAIVLLHTVSADNSQALPDFIAQARAKGYEFADLEELRKQSVNTPFPFQ</sequence>
<dbReference type="Gene3D" id="3.20.20.370">
    <property type="entry name" value="Glycoside hydrolase/deacetylase"/>
    <property type="match status" value="1"/>
</dbReference>
<dbReference type="InterPro" id="IPR050248">
    <property type="entry name" value="Polysacc_deacetylase_ArnD"/>
</dbReference>